<name>A0A953HVA1_9BACT</name>
<protein>
    <submittedName>
        <fullName evidence="1">Uncharacterized protein</fullName>
    </submittedName>
</protein>
<accession>A0A953HVA1</accession>
<keyword evidence="2" id="KW-1185">Reference proteome</keyword>
<organism evidence="1 2">
    <name type="scientific">Membranihabitans marinus</name>
    <dbReference type="NCBI Taxonomy" id="1227546"/>
    <lineage>
        <taxon>Bacteria</taxon>
        <taxon>Pseudomonadati</taxon>
        <taxon>Bacteroidota</taxon>
        <taxon>Saprospiria</taxon>
        <taxon>Saprospirales</taxon>
        <taxon>Saprospiraceae</taxon>
        <taxon>Membranihabitans</taxon>
    </lineage>
</organism>
<proteinExistence type="predicted"/>
<evidence type="ECO:0000313" key="1">
    <source>
        <dbReference type="EMBL" id="MBY5958915.1"/>
    </source>
</evidence>
<evidence type="ECO:0000313" key="2">
    <source>
        <dbReference type="Proteomes" id="UP000753961"/>
    </source>
</evidence>
<dbReference type="AlphaFoldDB" id="A0A953HVA1"/>
<dbReference type="EMBL" id="JAHVHU010000010">
    <property type="protein sequence ID" value="MBY5958915.1"/>
    <property type="molecule type" value="Genomic_DNA"/>
</dbReference>
<gene>
    <name evidence="1" type="ORF">KUV50_12255</name>
</gene>
<dbReference type="RefSeq" id="WP_222580449.1">
    <property type="nucleotide sequence ID" value="NZ_JAHVHU010000010.1"/>
</dbReference>
<reference evidence="1" key="1">
    <citation type="submission" date="2021-06" db="EMBL/GenBank/DDBJ databases">
        <title>44 bacteria genomes isolated from Dapeng, Shenzhen.</title>
        <authorList>
            <person name="Zheng W."/>
            <person name="Yu S."/>
            <person name="Huang Y."/>
        </authorList>
    </citation>
    <scope>NUCLEOTIDE SEQUENCE</scope>
    <source>
        <strain evidence="1">DP5N28-2</strain>
    </source>
</reference>
<dbReference type="Proteomes" id="UP000753961">
    <property type="component" value="Unassembled WGS sequence"/>
</dbReference>
<comment type="caution">
    <text evidence="1">The sequence shown here is derived from an EMBL/GenBank/DDBJ whole genome shotgun (WGS) entry which is preliminary data.</text>
</comment>
<dbReference type="PROSITE" id="PS51257">
    <property type="entry name" value="PROKAR_LIPOPROTEIN"/>
    <property type="match status" value="1"/>
</dbReference>
<sequence length="274" mass="30706">MKFYAFLVITTIVLLGYGCKSDSDQSSATSSGSGNADPIEYLGTGEPKYNLYIAETTDEFKDASIDAWSYKNGRFDFEIGGDSYELKAQTSDQSSLMCANSDQGQHLHIIVDSKPYSAQYTSSFDFDISNGQHHLLAFLGKSYHESIKEPAAHIARLVDVEDGNITNEWNIPTPTLFYSRPKGTYVGKDAKKILIDFYPVNINIGEDAKIMLQINGEQYYLYEWHPFFIEGLPYGDNTIGIQLVDLNGQPISGVITSHYRKFRLVKDPAEDIKN</sequence>